<proteinExistence type="predicted"/>
<protein>
    <submittedName>
        <fullName evidence="2">(northern house mosquito) hypothetical protein</fullName>
    </submittedName>
</protein>
<accession>A0A8D8L2F2</accession>
<organism evidence="2">
    <name type="scientific">Culex pipiens</name>
    <name type="common">House mosquito</name>
    <dbReference type="NCBI Taxonomy" id="7175"/>
    <lineage>
        <taxon>Eukaryota</taxon>
        <taxon>Metazoa</taxon>
        <taxon>Ecdysozoa</taxon>
        <taxon>Arthropoda</taxon>
        <taxon>Hexapoda</taxon>
        <taxon>Insecta</taxon>
        <taxon>Pterygota</taxon>
        <taxon>Neoptera</taxon>
        <taxon>Endopterygota</taxon>
        <taxon>Diptera</taxon>
        <taxon>Nematocera</taxon>
        <taxon>Culicoidea</taxon>
        <taxon>Culicidae</taxon>
        <taxon>Culicinae</taxon>
        <taxon>Culicini</taxon>
        <taxon>Culex</taxon>
        <taxon>Culex</taxon>
    </lineage>
</organism>
<evidence type="ECO:0000313" key="2">
    <source>
        <dbReference type="EMBL" id="CAG6603365.1"/>
    </source>
</evidence>
<dbReference type="EMBL" id="HBUE01351145">
    <property type="protein sequence ID" value="CAG6603365.1"/>
    <property type="molecule type" value="Transcribed_RNA"/>
</dbReference>
<dbReference type="EMBL" id="HBUE01244044">
    <property type="protein sequence ID" value="CAG6551071.1"/>
    <property type="molecule type" value="Transcribed_RNA"/>
</dbReference>
<feature type="region of interest" description="Disordered" evidence="1">
    <location>
        <begin position="70"/>
        <end position="104"/>
    </location>
</feature>
<sequence length="104" mass="12536">MGNDFFQSRTLKPCKTCISINTNKRHTHNRKLFTQMWKQREKKQAKQNIKSTTNKTLQLLDNNYQTISQCSEERYKRKQTKEDRNDTPDRDNTQHTHSTTIYQN</sequence>
<reference evidence="2" key="1">
    <citation type="submission" date="2021-05" db="EMBL/GenBank/DDBJ databases">
        <authorList>
            <person name="Alioto T."/>
            <person name="Alioto T."/>
            <person name="Gomez Garrido J."/>
        </authorList>
    </citation>
    <scope>NUCLEOTIDE SEQUENCE</scope>
</reference>
<name>A0A8D8L2F2_CULPI</name>
<dbReference type="AlphaFoldDB" id="A0A8D8L2F2"/>
<feature type="compositionally biased region" description="Polar residues" evidence="1">
    <location>
        <begin position="95"/>
        <end position="104"/>
    </location>
</feature>
<feature type="compositionally biased region" description="Basic and acidic residues" evidence="1">
    <location>
        <begin position="71"/>
        <end position="94"/>
    </location>
</feature>
<evidence type="ECO:0000256" key="1">
    <source>
        <dbReference type="SAM" id="MobiDB-lite"/>
    </source>
</evidence>